<dbReference type="GO" id="GO:0006513">
    <property type="term" value="P:protein monoubiquitination"/>
    <property type="evidence" value="ECO:0007669"/>
    <property type="project" value="TreeGrafter"/>
</dbReference>
<evidence type="ECO:0000256" key="1">
    <source>
        <dbReference type="PROSITE-ProRule" id="PRU00024"/>
    </source>
</evidence>
<dbReference type="GO" id="GO:0061630">
    <property type="term" value="F:ubiquitin protein ligase activity"/>
    <property type="evidence" value="ECO:0007669"/>
    <property type="project" value="TreeGrafter"/>
</dbReference>
<dbReference type="PROSITE" id="PS50119">
    <property type="entry name" value="ZF_BBOX"/>
    <property type="match status" value="1"/>
</dbReference>
<dbReference type="AlphaFoldDB" id="A0A8S3QS31"/>
<evidence type="ECO:0000259" key="3">
    <source>
        <dbReference type="PROSITE" id="PS50119"/>
    </source>
</evidence>
<dbReference type="InterPro" id="IPR047153">
    <property type="entry name" value="TRIM45/56/19-like"/>
</dbReference>
<accession>A0A8S3QS31</accession>
<protein>
    <recommendedName>
        <fullName evidence="3">B box-type domain-containing protein</fullName>
    </recommendedName>
</protein>
<dbReference type="SUPFAM" id="SSF57845">
    <property type="entry name" value="B-box zinc-binding domain"/>
    <property type="match status" value="1"/>
</dbReference>
<keyword evidence="5" id="KW-1185">Reference proteome</keyword>
<comment type="caution">
    <text evidence="4">The sequence shown here is derived from an EMBL/GenBank/DDBJ whole genome shotgun (WGS) entry which is preliminary data.</text>
</comment>
<dbReference type="PANTHER" id="PTHR25462">
    <property type="entry name" value="BONUS, ISOFORM C-RELATED"/>
    <property type="match status" value="1"/>
</dbReference>
<dbReference type="Proteomes" id="UP000683360">
    <property type="component" value="Unassembled WGS sequence"/>
</dbReference>
<reference evidence="4" key="1">
    <citation type="submission" date="2021-03" db="EMBL/GenBank/DDBJ databases">
        <authorList>
            <person name="Bekaert M."/>
        </authorList>
    </citation>
    <scope>NUCLEOTIDE SEQUENCE</scope>
</reference>
<feature type="domain" description="B box-type" evidence="3">
    <location>
        <begin position="6"/>
        <end position="53"/>
    </location>
</feature>
<dbReference type="PANTHER" id="PTHR25462:SF229">
    <property type="entry name" value="TRANSCRIPTION INTERMEDIARY FACTOR 1-BETA"/>
    <property type="match status" value="1"/>
</dbReference>
<dbReference type="CDD" id="cd19757">
    <property type="entry name" value="Bbox1"/>
    <property type="match status" value="1"/>
</dbReference>
<dbReference type="GO" id="GO:0008270">
    <property type="term" value="F:zinc ion binding"/>
    <property type="evidence" value="ECO:0007669"/>
    <property type="project" value="UniProtKB-KW"/>
</dbReference>
<name>A0A8S3QS31_MYTED</name>
<keyword evidence="1" id="KW-0479">Metal-binding</keyword>
<evidence type="ECO:0000313" key="5">
    <source>
        <dbReference type="Proteomes" id="UP000683360"/>
    </source>
</evidence>
<dbReference type="InterPro" id="IPR000315">
    <property type="entry name" value="Znf_B-box"/>
</dbReference>
<sequence>MASSSQSCGVCDLRHINKPSIIWCTECDEGLCKECQEHHSLSKGTRNHNTITIKEYKTLPSEVLKITQYCSTHNDKFIMYCRTHERPCCRKCIVETHKECLDIDNLEDVIQNVKTSNAFHDIEETLVEVAENLKKISQHQQKNLLNLKEKRKQIQKEIQKTRTTINNHLDKLQGDLIKQLNSIEETQNSKICQLLSSLEQREKEITKYQQNLASIKQHASDLQIFLSLKQIEQDININDKFLQSVVEGEELKQCHLEYKANMAIQDFMSISKSFGEVQIETKPCDIVLSRKKTTQAQIMVPNVQTRSIENIKLKKNKTITTEGHYVYGCCIIPDGRMVFTYHYPHAVQYSVIQD</sequence>
<dbReference type="Gene3D" id="3.30.160.60">
    <property type="entry name" value="Classic Zinc Finger"/>
    <property type="match status" value="1"/>
</dbReference>
<dbReference type="OrthoDB" id="6094186at2759"/>
<gene>
    <name evidence="4" type="ORF">MEDL_14429</name>
</gene>
<feature type="coiled-coil region" evidence="2">
    <location>
        <begin position="130"/>
        <end position="171"/>
    </location>
</feature>
<keyword evidence="1" id="KW-0862">Zinc</keyword>
<dbReference type="Pfam" id="PF22586">
    <property type="entry name" value="ANCHR-like_BBOX"/>
    <property type="match status" value="1"/>
</dbReference>
<keyword evidence="1" id="KW-0863">Zinc-finger</keyword>
<organism evidence="4 5">
    <name type="scientific">Mytilus edulis</name>
    <name type="common">Blue mussel</name>
    <dbReference type="NCBI Taxonomy" id="6550"/>
    <lineage>
        <taxon>Eukaryota</taxon>
        <taxon>Metazoa</taxon>
        <taxon>Spiralia</taxon>
        <taxon>Lophotrochozoa</taxon>
        <taxon>Mollusca</taxon>
        <taxon>Bivalvia</taxon>
        <taxon>Autobranchia</taxon>
        <taxon>Pteriomorphia</taxon>
        <taxon>Mytilida</taxon>
        <taxon>Mytiloidea</taxon>
        <taxon>Mytilidae</taxon>
        <taxon>Mytilinae</taxon>
        <taxon>Mytilus</taxon>
    </lineage>
</organism>
<proteinExistence type="predicted"/>
<evidence type="ECO:0000313" key="4">
    <source>
        <dbReference type="EMBL" id="CAG2199513.1"/>
    </source>
</evidence>
<dbReference type="EMBL" id="CAJPWZ010000722">
    <property type="protein sequence ID" value="CAG2199513.1"/>
    <property type="molecule type" value="Genomic_DNA"/>
</dbReference>
<keyword evidence="2" id="KW-0175">Coiled coil</keyword>
<dbReference type="SMART" id="SM00336">
    <property type="entry name" value="BBOX"/>
    <property type="match status" value="2"/>
</dbReference>
<evidence type="ECO:0000256" key="2">
    <source>
        <dbReference type="SAM" id="Coils"/>
    </source>
</evidence>